<organism evidence="3 4">
    <name type="scientific">Flavobacterium buctense</name>
    <dbReference type="NCBI Taxonomy" id="1648146"/>
    <lineage>
        <taxon>Bacteria</taxon>
        <taxon>Pseudomonadati</taxon>
        <taxon>Bacteroidota</taxon>
        <taxon>Flavobacteriia</taxon>
        <taxon>Flavobacteriales</taxon>
        <taxon>Flavobacteriaceae</taxon>
        <taxon>Flavobacterium</taxon>
    </lineage>
</organism>
<dbReference type="EMBL" id="JBBPCB010000002">
    <property type="protein sequence ID" value="MEK8179624.1"/>
    <property type="molecule type" value="Genomic_DNA"/>
</dbReference>
<dbReference type="RefSeq" id="WP_187660108.1">
    <property type="nucleotide sequence ID" value="NZ_JACTAB010000003.1"/>
</dbReference>
<gene>
    <name evidence="3" type="ORF">WMW71_04650</name>
</gene>
<feature type="transmembrane region" description="Helical" evidence="1">
    <location>
        <begin position="190"/>
        <end position="208"/>
    </location>
</feature>
<keyword evidence="2" id="KW-0732">Signal</keyword>
<evidence type="ECO:0000313" key="3">
    <source>
        <dbReference type="EMBL" id="MEK8179624.1"/>
    </source>
</evidence>
<keyword evidence="1" id="KW-0812">Transmembrane</keyword>
<feature type="signal peptide" evidence="2">
    <location>
        <begin position="1"/>
        <end position="18"/>
    </location>
</feature>
<protein>
    <submittedName>
        <fullName evidence="3">Uncharacterized protein</fullName>
    </submittedName>
</protein>
<evidence type="ECO:0000256" key="2">
    <source>
        <dbReference type="SAM" id="SignalP"/>
    </source>
</evidence>
<dbReference type="Proteomes" id="UP001491349">
    <property type="component" value="Unassembled WGS sequence"/>
</dbReference>
<evidence type="ECO:0000256" key="1">
    <source>
        <dbReference type="SAM" id="Phobius"/>
    </source>
</evidence>
<keyword evidence="1" id="KW-0472">Membrane</keyword>
<proteinExistence type="predicted"/>
<feature type="chain" id="PRO_5045413258" evidence="2">
    <location>
        <begin position="19"/>
        <end position="219"/>
    </location>
</feature>
<keyword evidence="1" id="KW-1133">Transmembrane helix</keyword>
<evidence type="ECO:0000313" key="4">
    <source>
        <dbReference type="Proteomes" id="UP001491349"/>
    </source>
</evidence>
<sequence>MKAAFITLLFFLSLNSSSQQLVNYTIDQDASLLLPENSVVTDSVGQKMIKGTIGGVNIVFLKAKEQNTKVVLEEESDLVDFYIGFQKGYAKSVYGKIVKDKIVDVGHLKGSLFECRSKMNNLNLTIDCLVVFLNNYAYTVQFFNIGSTPADYETQKKAVISSLQFRDGLTINHQLTASVEDSMAYKIGEVVGYFIGVAVLVILIWFILKKKKDRKYNGT</sequence>
<reference evidence="3 4" key="1">
    <citation type="submission" date="2024-04" db="EMBL/GenBank/DDBJ databases">
        <title>draft genome sequnece of Flavobacterium buctense JCM 30750.</title>
        <authorList>
            <person name="Kim D.-U."/>
        </authorList>
    </citation>
    <scope>NUCLEOTIDE SEQUENCE [LARGE SCALE GENOMIC DNA]</scope>
    <source>
        <strain evidence="3 4">JCM 30750</strain>
    </source>
</reference>
<keyword evidence="4" id="KW-1185">Reference proteome</keyword>
<name>A0ABU9DZ16_9FLAO</name>
<comment type="caution">
    <text evidence="3">The sequence shown here is derived from an EMBL/GenBank/DDBJ whole genome shotgun (WGS) entry which is preliminary data.</text>
</comment>
<accession>A0ABU9DZ16</accession>